<evidence type="ECO:0000313" key="4">
    <source>
        <dbReference type="Proteomes" id="UP000610203"/>
    </source>
</evidence>
<proteinExistence type="predicted"/>
<organism evidence="3 4">
    <name type="scientific">Psychrobacter glaciei</name>
    <dbReference type="NCBI Taxonomy" id="619771"/>
    <lineage>
        <taxon>Bacteria</taxon>
        <taxon>Pseudomonadati</taxon>
        <taxon>Pseudomonadota</taxon>
        <taxon>Gammaproteobacteria</taxon>
        <taxon>Moraxellales</taxon>
        <taxon>Moraxellaceae</taxon>
        <taxon>Psychrobacter</taxon>
    </lineage>
</organism>
<name>A0ABQ3GR01_9GAMM</name>
<dbReference type="Proteomes" id="UP000610203">
    <property type="component" value="Unassembled WGS sequence"/>
</dbReference>
<keyword evidence="4" id="KW-1185">Reference proteome</keyword>
<dbReference type="PROSITE" id="PS51257">
    <property type="entry name" value="PROKAR_LIPOPROTEIN"/>
    <property type="match status" value="1"/>
</dbReference>
<feature type="chain" id="PRO_5047518365" description="DUF4377 domain-containing protein" evidence="1">
    <location>
        <begin position="28"/>
        <end position="135"/>
    </location>
</feature>
<reference evidence="4" key="1">
    <citation type="journal article" date="2019" name="Int. J. Syst. Evol. Microbiol.">
        <title>The Global Catalogue of Microorganisms (GCM) 10K type strain sequencing project: providing services to taxonomists for standard genome sequencing and annotation.</title>
        <authorList>
            <consortium name="The Broad Institute Genomics Platform"/>
            <consortium name="The Broad Institute Genome Sequencing Center for Infectious Disease"/>
            <person name="Wu L."/>
            <person name="Ma J."/>
        </authorList>
    </citation>
    <scope>NUCLEOTIDE SEQUENCE [LARGE SCALE GENOMIC DNA]</scope>
    <source>
        <strain evidence="4">KCTC 42280</strain>
    </source>
</reference>
<gene>
    <name evidence="3" type="ORF">GCM10016272_05610</name>
</gene>
<protein>
    <recommendedName>
        <fullName evidence="2">DUF4377 domain-containing protein</fullName>
    </recommendedName>
</protein>
<sequence>MSSSYKSRKTPLLLTSLLLSAATLLSACQTSPFAREPVPEPRYVPTIVLGEAQTLTVMPNRVACASALPMQCLLAKSSKDGSVFQIPYDWIDDFKPSLGTEYIISARPQIDEGKQSLTGHWTLQNILSQRMVGTP</sequence>
<feature type="domain" description="DUF4377" evidence="2">
    <location>
        <begin position="57"/>
        <end position="105"/>
    </location>
</feature>
<dbReference type="Pfam" id="PF14302">
    <property type="entry name" value="DUF4377"/>
    <property type="match status" value="1"/>
</dbReference>
<accession>A0ABQ3GR01</accession>
<evidence type="ECO:0000313" key="3">
    <source>
        <dbReference type="EMBL" id="GHD27429.1"/>
    </source>
</evidence>
<comment type="caution">
    <text evidence="3">The sequence shown here is derived from an EMBL/GenBank/DDBJ whole genome shotgun (WGS) entry which is preliminary data.</text>
</comment>
<feature type="signal peptide" evidence="1">
    <location>
        <begin position="1"/>
        <end position="27"/>
    </location>
</feature>
<keyword evidence="1" id="KW-0732">Signal</keyword>
<dbReference type="RefSeq" id="WP_010198794.1">
    <property type="nucleotide sequence ID" value="NZ_BMZR01000001.1"/>
</dbReference>
<evidence type="ECO:0000256" key="1">
    <source>
        <dbReference type="SAM" id="SignalP"/>
    </source>
</evidence>
<dbReference type="EMBL" id="BMZR01000001">
    <property type="protein sequence ID" value="GHD27429.1"/>
    <property type="molecule type" value="Genomic_DNA"/>
</dbReference>
<evidence type="ECO:0000259" key="2">
    <source>
        <dbReference type="Pfam" id="PF14302"/>
    </source>
</evidence>
<dbReference type="InterPro" id="IPR025485">
    <property type="entry name" value="DUF4377"/>
</dbReference>